<evidence type="ECO:0000256" key="3">
    <source>
        <dbReference type="ARBA" id="ARBA00022801"/>
    </source>
</evidence>
<dbReference type="PANTHER" id="PTHR39181:SF1">
    <property type="entry name" value="TYROSINE-PROTEIN PHOSPHATASE YWQE"/>
    <property type="match status" value="1"/>
</dbReference>
<dbReference type="Gene3D" id="3.20.20.140">
    <property type="entry name" value="Metal-dependent hydrolases"/>
    <property type="match status" value="1"/>
</dbReference>
<dbReference type="PANTHER" id="PTHR39181">
    <property type="entry name" value="TYROSINE-PROTEIN PHOSPHATASE YWQE"/>
    <property type="match status" value="1"/>
</dbReference>
<dbReference type="Proteomes" id="UP000824118">
    <property type="component" value="Unassembled WGS sequence"/>
</dbReference>
<gene>
    <name evidence="6" type="ORF">IAD22_04065</name>
</gene>
<keyword evidence="3" id="KW-0378">Hydrolase</keyword>
<reference evidence="6" key="1">
    <citation type="submission" date="2020-10" db="EMBL/GenBank/DDBJ databases">
        <authorList>
            <person name="Gilroy R."/>
        </authorList>
    </citation>
    <scope>NUCLEOTIDE SEQUENCE</scope>
    <source>
        <strain evidence="6">ChiGjej1B1-1684</strain>
    </source>
</reference>
<dbReference type="AlphaFoldDB" id="A0A9D1LXW1"/>
<dbReference type="SUPFAM" id="SSF89550">
    <property type="entry name" value="PHP domain-like"/>
    <property type="match status" value="1"/>
</dbReference>
<dbReference type="GO" id="GO:0030145">
    <property type="term" value="F:manganese ion binding"/>
    <property type="evidence" value="ECO:0007669"/>
    <property type="project" value="InterPro"/>
</dbReference>
<evidence type="ECO:0000256" key="1">
    <source>
        <dbReference type="ARBA" id="ARBA00005750"/>
    </source>
</evidence>
<evidence type="ECO:0000313" key="7">
    <source>
        <dbReference type="Proteomes" id="UP000824118"/>
    </source>
</evidence>
<comment type="catalytic activity">
    <reaction evidence="5">
        <text>O-phospho-L-tyrosyl-[protein] + H2O = L-tyrosyl-[protein] + phosphate</text>
        <dbReference type="Rhea" id="RHEA:10684"/>
        <dbReference type="Rhea" id="RHEA-COMP:10136"/>
        <dbReference type="Rhea" id="RHEA-COMP:20101"/>
        <dbReference type="ChEBI" id="CHEBI:15377"/>
        <dbReference type="ChEBI" id="CHEBI:43474"/>
        <dbReference type="ChEBI" id="CHEBI:46858"/>
        <dbReference type="ChEBI" id="CHEBI:61978"/>
        <dbReference type="EC" id="3.1.3.48"/>
    </reaction>
</comment>
<dbReference type="Pfam" id="PF19567">
    <property type="entry name" value="CpsB_CapC"/>
    <property type="match status" value="1"/>
</dbReference>
<organism evidence="6 7">
    <name type="scientific">Candidatus Limousia pullorum</name>
    <dbReference type="NCBI Taxonomy" id="2840860"/>
    <lineage>
        <taxon>Bacteria</taxon>
        <taxon>Bacillati</taxon>
        <taxon>Bacillota</taxon>
        <taxon>Clostridia</taxon>
        <taxon>Eubacteriales</taxon>
        <taxon>Oscillospiraceae</taxon>
        <taxon>Oscillospiraceae incertae sedis</taxon>
        <taxon>Candidatus Limousia</taxon>
    </lineage>
</organism>
<evidence type="ECO:0000256" key="5">
    <source>
        <dbReference type="ARBA" id="ARBA00051722"/>
    </source>
</evidence>
<evidence type="ECO:0000256" key="2">
    <source>
        <dbReference type="ARBA" id="ARBA00013064"/>
    </source>
</evidence>
<dbReference type="InterPro" id="IPR016195">
    <property type="entry name" value="Pol/histidinol_Pase-like"/>
</dbReference>
<name>A0A9D1LXW1_9FIRM</name>
<dbReference type="PIRSF" id="PIRSF016557">
    <property type="entry name" value="Caps_synth_CpsB"/>
    <property type="match status" value="1"/>
</dbReference>
<reference evidence="6" key="2">
    <citation type="journal article" date="2021" name="PeerJ">
        <title>Extensive microbial diversity within the chicken gut microbiome revealed by metagenomics and culture.</title>
        <authorList>
            <person name="Gilroy R."/>
            <person name="Ravi A."/>
            <person name="Getino M."/>
            <person name="Pursley I."/>
            <person name="Horton D.L."/>
            <person name="Alikhan N.F."/>
            <person name="Baker D."/>
            <person name="Gharbi K."/>
            <person name="Hall N."/>
            <person name="Watson M."/>
            <person name="Adriaenssens E.M."/>
            <person name="Foster-Nyarko E."/>
            <person name="Jarju S."/>
            <person name="Secka A."/>
            <person name="Antonio M."/>
            <person name="Oren A."/>
            <person name="Chaudhuri R.R."/>
            <person name="La Ragione R."/>
            <person name="Hildebrand F."/>
            <person name="Pallen M.J."/>
        </authorList>
    </citation>
    <scope>NUCLEOTIDE SEQUENCE</scope>
    <source>
        <strain evidence="6">ChiGjej1B1-1684</strain>
    </source>
</reference>
<dbReference type="GO" id="GO:0004725">
    <property type="term" value="F:protein tyrosine phosphatase activity"/>
    <property type="evidence" value="ECO:0007669"/>
    <property type="project" value="UniProtKB-EC"/>
</dbReference>
<keyword evidence="4" id="KW-0904">Protein phosphatase</keyword>
<dbReference type="InterPro" id="IPR016667">
    <property type="entry name" value="Caps_polysacc_synth_CpsB/CapC"/>
</dbReference>
<proteinExistence type="inferred from homology"/>
<evidence type="ECO:0000256" key="4">
    <source>
        <dbReference type="ARBA" id="ARBA00022912"/>
    </source>
</evidence>
<accession>A0A9D1LXW1</accession>
<comment type="similarity">
    <text evidence="1">Belongs to the metallo-dependent hydrolases superfamily. CpsB/CapC family.</text>
</comment>
<protein>
    <recommendedName>
        <fullName evidence="2">protein-tyrosine-phosphatase</fullName>
        <ecNumber evidence="2">3.1.3.48</ecNumber>
    </recommendedName>
</protein>
<dbReference type="EC" id="3.1.3.48" evidence="2"/>
<comment type="caution">
    <text evidence="6">The sequence shown here is derived from an EMBL/GenBank/DDBJ whole genome shotgun (WGS) entry which is preliminary data.</text>
</comment>
<evidence type="ECO:0000313" key="6">
    <source>
        <dbReference type="EMBL" id="HIU50170.1"/>
    </source>
</evidence>
<sequence length="235" mass="26887">MKHCDLHTHILPSIDDGSKSVEESVKLLRGLKEQGVECVCFTPHYYSHMVPAKEFLRKRKAAFESLKDSIPQGIEVRLGAEVFVTDYLFSQENVLNKLCYGKSNYMLTEFAYSSDFEDGSYTNLLKLKQKGITPVFAHIERYPKLMKNHDKIVDMVNMGILFQTNAVSYCEIGTRKKLLRLVDEGLVHIVATDVHSEKRNSYKYYGAAVKYIEKKLGRAAVERLCQNSVEIFSKT</sequence>
<dbReference type="EMBL" id="DVNG01000058">
    <property type="protein sequence ID" value="HIU50170.1"/>
    <property type="molecule type" value="Genomic_DNA"/>
</dbReference>